<dbReference type="Proteomes" id="UP001165366">
    <property type="component" value="Unassembled WGS sequence"/>
</dbReference>
<gene>
    <name evidence="3" type="ORF">L6773_13815</name>
</gene>
<name>A0ABS9KFM7_9BACT</name>
<organism evidence="3 4">
    <name type="scientific">Rhodohalobacter sulfatireducens</name>
    <dbReference type="NCBI Taxonomy" id="2911366"/>
    <lineage>
        <taxon>Bacteria</taxon>
        <taxon>Pseudomonadati</taxon>
        <taxon>Balneolota</taxon>
        <taxon>Balneolia</taxon>
        <taxon>Balneolales</taxon>
        <taxon>Balneolaceae</taxon>
        <taxon>Rhodohalobacter</taxon>
    </lineage>
</organism>
<dbReference type="PANTHER" id="PTHR36156:SF2">
    <property type="entry name" value="CUPIN TYPE-2 DOMAIN-CONTAINING PROTEIN"/>
    <property type="match status" value="1"/>
</dbReference>
<feature type="chain" id="PRO_5047331820" evidence="1">
    <location>
        <begin position="27"/>
        <end position="153"/>
    </location>
</feature>
<comment type="caution">
    <text evidence="3">The sequence shown here is derived from an EMBL/GenBank/DDBJ whole genome shotgun (WGS) entry which is preliminary data.</text>
</comment>
<keyword evidence="1" id="KW-0732">Signal</keyword>
<evidence type="ECO:0000259" key="2">
    <source>
        <dbReference type="Pfam" id="PF07883"/>
    </source>
</evidence>
<accession>A0ABS9KFM7</accession>
<dbReference type="CDD" id="cd02236">
    <property type="entry name" value="cupin_CV2614-like"/>
    <property type="match status" value="1"/>
</dbReference>
<sequence>MNFVHLTSCALLFVIFSLFIFDSSLAQTDANQPVKSTQILQTQSTWNGADLSYSVSGEEEITALKIEFAPGAETAWHRHPVASLAYIISGELEVILKDSKESKIFRKGDAFSEVINTWHYGKNIGDEPVELIVFYVGEKGIQLTELLSEPEIK</sequence>
<evidence type="ECO:0000256" key="1">
    <source>
        <dbReference type="SAM" id="SignalP"/>
    </source>
</evidence>
<feature type="signal peptide" evidence="1">
    <location>
        <begin position="1"/>
        <end position="26"/>
    </location>
</feature>
<protein>
    <submittedName>
        <fullName evidence="3">Cupin domain-containing protein</fullName>
    </submittedName>
</protein>
<reference evidence="3" key="2">
    <citation type="submission" date="2024-05" db="EMBL/GenBank/DDBJ databases">
        <title>Rhodohalobacter halophilus gen. nov., sp. nov., a moderately halophilic member of the family Balneolaceae.</title>
        <authorList>
            <person name="Xia J."/>
        </authorList>
    </citation>
    <scope>NUCLEOTIDE SEQUENCE</scope>
    <source>
        <strain evidence="3">WB101</strain>
    </source>
</reference>
<dbReference type="InterPro" id="IPR014710">
    <property type="entry name" value="RmlC-like_jellyroll"/>
</dbReference>
<dbReference type="InterPro" id="IPR011051">
    <property type="entry name" value="RmlC_Cupin_sf"/>
</dbReference>
<evidence type="ECO:0000313" key="3">
    <source>
        <dbReference type="EMBL" id="MCG2589651.1"/>
    </source>
</evidence>
<reference evidence="3" key="1">
    <citation type="submission" date="2022-01" db="EMBL/GenBank/DDBJ databases">
        <authorList>
            <person name="Wang Y."/>
        </authorList>
    </citation>
    <scope>NUCLEOTIDE SEQUENCE</scope>
    <source>
        <strain evidence="3">WB101</strain>
    </source>
</reference>
<proteinExistence type="predicted"/>
<dbReference type="Pfam" id="PF07883">
    <property type="entry name" value="Cupin_2"/>
    <property type="match status" value="1"/>
</dbReference>
<dbReference type="InterPro" id="IPR047142">
    <property type="entry name" value="OryJ/VirC-like"/>
</dbReference>
<dbReference type="SUPFAM" id="SSF51182">
    <property type="entry name" value="RmlC-like cupins"/>
    <property type="match status" value="1"/>
</dbReference>
<dbReference type="PANTHER" id="PTHR36156">
    <property type="entry name" value="SLR2101 PROTEIN"/>
    <property type="match status" value="1"/>
</dbReference>
<dbReference type="Gene3D" id="2.60.120.10">
    <property type="entry name" value="Jelly Rolls"/>
    <property type="match status" value="1"/>
</dbReference>
<dbReference type="RefSeq" id="WP_237855011.1">
    <property type="nucleotide sequence ID" value="NZ_JAKLWS010000019.1"/>
</dbReference>
<dbReference type="EMBL" id="JAKLWS010000019">
    <property type="protein sequence ID" value="MCG2589651.1"/>
    <property type="molecule type" value="Genomic_DNA"/>
</dbReference>
<keyword evidence="4" id="KW-1185">Reference proteome</keyword>
<evidence type="ECO:0000313" key="4">
    <source>
        <dbReference type="Proteomes" id="UP001165366"/>
    </source>
</evidence>
<dbReference type="InterPro" id="IPR013096">
    <property type="entry name" value="Cupin_2"/>
</dbReference>
<feature type="domain" description="Cupin type-2" evidence="2">
    <location>
        <begin position="66"/>
        <end position="135"/>
    </location>
</feature>